<accession>A0A346RNQ0</accession>
<dbReference type="Pfam" id="PF06256">
    <property type="entry name" value="Nucleo_LEF-12"/>
    <property type="match status" value="1"/>
</dbReference>
<dbReference type="KEGG" id="vg:65102150"/>
<proteinExistence type="predicted"/>
<protein>
    <submittedName>
        <fullName evidence="1">Lef-12</fullName>
    </submittedName>
</protein>
<dbReference type="EMBL" id="MH394321">
    <property type="protein sequence ID" value="AXS67697.1"/>
    <property type="molecule type" value="Genomic_DNA"/>
</dbReference>
<sequence>MPKLGSTVTIIDRCAFEERLNHVKFFVQLMNVVICEMIASHEITKAEGASLCLADDTAAWICGRISDCNFVTFRVKSLSFNKIQSKILKKKYNFEETYEQQLLGNEWQYLIYINRTFKQVAIKLIVVREDVPMIYSNPYIKLSYFIKLQDLNVSTLDCDCGNDNDDLQWCNEMDHYHRSLAVQADLCEDNHNENIISLVCFCKNKVYY</sequence>
<keyword evidence="2" id="KW-1185">Reference proteome</keyword>
<evidence type="ECO:0000313" key="2">
    <source>
        <dbReference type="Proteomes" id="UP000500845"/>
    </source>
</evidence>
<evidence type="ECO:0000313" key="1">
    <source>
        <dbReference type="EMBL" id="AXS67697.1"/>
    </source>
</evidence>
<dbReference type="InterPro" id="IPR009365">
    <property type="entry name" value="Nucleo_LEF-12"/>
</dbReference>
<organism evidence="1 2">
    <name type="scientific">Cryptophlebia peltastica nucleopolyhedrovirus</name>
    <dbReference type="NCBI Taxonomy" id="2304025"/>
    <lineage>
        <taxon>Viruses</taxon>
        <taxon>Viruses incertae sedis</taxon>
        <taxon>Naldaviricetes</taxon>
        <taxon>Lefavirales</taxon>
        <taxon>Baculoviridae</taxon>
        <taxon>Alphabaculovirus</taxon>
        <taxon>Alphabaculovirus crypeltasticae</taxon>
    </lineage>
</organism>
<dbReference type="RefSeq" id="YP_010086905.1">
    <property type="nucleotide sequence ID" value="NC_055500.1"/>
</dbReference>
<dbReference type="GeneID" id="65102150"/>
<dbReference type="Proteomes" id="UP000500845">
    <property type="component" value="Segment"/>
</dbReference>
<reference evidence="1 2" key="1">
    <citation type="journal article" date="2018" name="J. Invertebr. Pathol.">
        <title>Morphological, genetic and biological characterisation of a novel alphabaculovirus isolated from Cryptophlebia peltastica (Lepidoptera: Tortricidae).</title>
        <authorList>
            <person name="Marsberg T."/>
            <person name="Jukes M.D."/>
            <person name="Krejmer-Rabalska M."/>
            <person name="Rabalski L."/>
            <person name="Knox C.M."/>
            <person name="Moore S.D."/>
            <person name="Hill M.P."/>
            <person name="Szewczyk B."/>
        </authorList>
    </citation>
    <scope>NUCLEOTIDE SEQUENCE [LARGE SCALE GENOMIC DNA]</scope>
    <source>
        <strain evidence="1">SA</strain>
    </source>
</reference>
<name>A0A346RNQ0_9ABAC</name>